<dbReference type="GeneID" id="87885177"/>
<dbReference type="EMBL" id="JAUDZG010000005">
    <property type="protein sequence ID" value="KAK3304847.1"/>
    <property type="molecule type" value="Genomic_DNA"/>
</dbReference>
<reference evidence="1" key="1">
    <citation type="journal article" date="2023" name="Mol. Phylogenet. Evol.">
        <title>Genome-scale phylogeny and comparative genomics of the fungal order Sordariales.</title>
        <authorList>
            <person name="Hensen N."/>
            <person name="Bonometti L."/>
            <person name="Westerberg I."/>
            <person name="Brannstrom I.O."/>
            <person name="Guillou S."/>
            <person name="Cros-Aarteil S."/>
            <person name="Calhoun S."/>
            <person name="Haridas S."/>
            <person name="Kuo A."/>
            <person name="Mondo S."/>
            <person name="Pangilinan J."/>
            <person name="Riley R."/>
            <person name="LaButti K."/>
            <person name="Andreopoulos B."/>
            <person name="Lipzen A."/>
            <person name="Chen C."/>
            <person name="Yan M."/>
            <person name="Daum C."/>
            <person name="Ng V."/>
            <person name="Clum A."/>
            <person name="Steindorff A."/>
            <person name="Ohm R.A."/>
            <person name="Martin F."/>
            <person name="Silar P."/>
            <person name="Natvig D.O."/>
            <person name="Lalanne C."/>
            <person name="Gautier V."/>
            <person name="Ament-Velasquez S.L."/>
            <person name="Kruys A."/>
            <person name="Hutchinson M.I."/>
            <person name="Powell A.J."/>
            <person name="Barry K."/>
            <person name="Miller A.N."/>
            <person name="Grigoriev I.V."/>
            <person name="Debuchy R."/>
            <person name="Gladieux P."/>
            <person name="Hiltunen Thoren M."/>
            <person name="Johannesson H."/>
        </authorList>
    </citation>
    <scope>NUCLEOTIDE SEQUENCE</scope>
    <source>
        <strain evidence="1">CBS 333.67</strain>
    </source>
</reference>
<dbReference type="PANTHER" id="PTHR37535:SF2">
    <property type="entry name" value="FINGER DOMAIN PROTEIN, PUTATIVE (AFU_ORTHOLOGUE AFUA_6G09300)-RELATED"/>
    <property type="match status" value="1"/>
</dbReference>
<keyword evidence="2" id="KW-1185">Reference proteome</keyword>
<comment type="caution">
    <text evidence="1">The sequence shown here is derived from an EMBL/GenBank/DDBJ whole genome shotgun (WGS) entry which is preliminary data.</text>
</comment>
<dbReference type="InterPro" id="IPR021842">
    <property type="entry name" value="DUF3435"/>
</dbReference>
<protein>
    <submittedName>
        <fullName evidence="1">C2H2 finger domain-containing protein</fullName>
    </submittedName>
</protein>
<dbReference type="RefSeq" id="XP_062720627.1">
    <property type="nucleotide sequence ID" value="XM_062866348.1"/>
</dbReference>
<evidence type="ECO:0000313" key="1">
    <source>
        <dbReference type="EMBL" id="KAK3304847.1"/>
    </source>
</evidence>
<gene>
    <name evidence="1" type="ORF">B0T15DRAFT_486332</name>
</gene>
<dbReference type="Proteomes" id="UP001273166">
    <property type="component" value="Unassembled WGS sequence"/>
</dbReference>
<dbReference type="Pfam" id="PF11917">
    <property type="entry name" value="DUF3435"/>
    <property type="match status" value="2"/>
</dbReference>
<sequence>MAATLHCSDDEFSLVDRSGDEVADYNSDYSLDHKDLFDAEQADTAGYKTDLTDEDDGNIEDKATLLVEEQWNKYYAYIKRNLRECFESVSGTKKASSLRTYWKVFWLVYERAIIEKLDIKLNRQMHRALRSIAKKHSLSNEKREKRCMTIEDLKKQIDTIVSTIDKTFHVGECRVLYAFFYELLAPSGSRPEALLLLQFRHDPCLLLSPYVFLLGVLFANQAFEAPSLISLEKLYRLDIHLGDLSKTFIFRKIKRVGKLTGFKISTILYNLRYNAASEFDKSADDPCIRELVWRRDVLYARSRQSAEVRRKYEKAATRVTKEKLRLRRALKSQIREEFDTWQAIEDIERQLAGHRFQDMKHLVKVLYAPIDYKTVEELYKRRDTIINAVATYCKVKEGWRLQLLSEKKASANIALVKTYTKDPLEGSLLQEALLSMFKKKIYRCFLCVRKAYSIRVDDLRFPPLIHEFYSPRDITKYFRCKHLSNLQKDKAIIYTACNLKLIYKEYLKCYAINIYRTVP</sequence>
<reference evidence="1" key="2">
    <citation type="submission" date="2023-06" db="EMBL/GenBank/DDBJ databases">
        <authorList>
            <consortium name="Lawrence Berkeley National Laboratory"/>
            <person name="Mondo S.J."/>
            <person name="Hensen N."/>
            <person name="Bonometti L."/>
            <person name="Westerberg I."/>
            <person name="Brannstrom I.O."/>
            <person name="Guillou S."/>
            <person name="Cros-Aarteil S."/>
            <person name="Calhoun S."/>
            <person name="Haridas S."/>
            <person name="Kuo A."/>
            <person name="Pangilinan J."/>
            <person name="Riley R."/>
            <person name="Labutti K."/>
            <person name="Andreopoulos B."/>
            <person name="Lipzen A."/>
            <person name="Chen C."/>
            <person name="Yanf M."/>
            <person name="Daum C."/>
            <person name="Ng V."/>
            <person name="Clum A."/>
            <person name="Steindorff A."/>
            <person name="Ohm R."/>
            <person name="Martin F."/>
            <person name="Silar P."/>
            <person name="Natvig D."/>
            <person name="Lalanne C."/>
            <person name="Gautier V."/>
            <person name="Ament-Velasquez S.L."/>
            <person name="Kruys A."/>
            <person name="Hutchinson M.I."/>
            <person name="Powell A.J."/>
            <person name="Barry K."/>
            <person name="Miller A.N."/>
            <person name="Grigoriev I.V."/>
            <person name="Debuchy R."/>
            <person name="Gladieux P."/>
            <person name="Thoren M.H."/>
            <person name="Johannesson H."/>
        </authorList>
    </citation>
    <scope>NUCLEOTIDE SEQUENCE</scope>
    <source>
        <strain evidence="1">CBS 333.67</strain>
    </source>
</reference>
<accession>A0AAJ0M0V1</accession>
<dbReference type="PANTHER" id="PTHR37535">
    <property type="entry name" value="FLUG DOMAIN PROTEIN"/>
    <property type="match status" value="1"/>
</dbReference>
<organism evidence="1 2">
    <name type="scientific">Chaetomium strumarium</name>
    <dbReference type="NCBI Taxonomy" id="1170767"/>
    <lineage>
        <taxon>Eukaryota</taxon>
        <taxon>Fungi</taxon>
        <taxon>Dikarya</taxon>
        <taxon>Ascomycota</taxon>
        <taxon>Pezizomycotina</taxon>
        <taxon>Sordariomycetes</taxon>
        <taxon>Sordariomycetidae</taxon>
        <taxon>Sordariales</taxon>
        <taxon>Chaetomiaceae</taxon>
        <taxon>Chaetomium</taxon>
    </lineage>
</organism>
<proteinExistence type="predicted"/>
<evidence type="ECO:0000313" key="2">
    <source>
        <dbReference type="Proteomes" id="UP001273166"/>
    </source>
</evidence>
<name>A0AAJ0M0V1_9PEZI</name>
<dbReference type="AlphaFoldDB" id="A0AAJ0M0V1"/>